<dbReference type="InterPro" id="IPR036890">
    <property type="entry name" value="HATPase_C_sf"/>
</dbReference>
<gene>
    <name evidence="13" type="ORF">GCM10011380_18300</name>
</gene>
<accession>A0A916WSP9</accession>
<dbReference type="InterPro" id="IPR005467">
    <property type="entry name" value="His_kinase_dom"/>
</dbReference>
<dbReference type="InterPro" id="IPR036097">
    <property type="entry name" value="HisK_dim/P_sf"/>
</dbReference>
<dbReference type="AlphaFoldDB" id="A0A916WSP9"/>
<dbReference type="GO" id="GO:0005886">
    <property type="term" value="C:plasma membrane"/>
    <property type="evidence" value="ECO:0007669"/>
    <property type="project" value="UniProtKB-SubCell"/>
</dbReference>
<dbReference type="Gene3D" id="3.30.565.10">
    <property type="entry name" value="Histidine kinase-like ATPase, C-terminal domain"/>
    <property type="match status" value="1"/>
</dbReference>
<evidence type="ECO:0000313" key="13">
    <source>
        <dbReference type="EMBL" id="GGB29159.1"/>
    </source>
</evidence>
<dbReference type="GO" id="GO:0005524">
    <property type="term" value="F:ATP binding"/>
    <property type="evidence" value="ECO:0007669"/>
    <property type="project" value="UniProtKB-KW"/>
</dbReference>
<dbReference type="EC" id="2.7.13.3" evidence="3"/>
<feature type="domain" description="HAMP" evidence="12">
    <location>
        <begin position="248"/>
        <end position="302"/>
    </location>
</feature>
<dbReference type="Pfam" id="PF00672">
    <property type="entry name" value="HAMP"/>
    <property type="match status" value="1"/>
</dbReference>
<dbReference type="EMBL" id="BMIH01000002">
    <property type="protein sequence ID" value="GGB29159.1"/>
    <property type="molecule type" value="Genomic_DNA"/>
</dbReference>
<organism evidence="13 14">
    <name type="scientific">Sphingomonas metalli</name>
    <dbReference type="NCBI Taxonomy" id="1779358"/>
    <lineage>
        <taxon>Bacteria</taxon>
        <taxon>Pseudomonadati</taxon>
        <taxon>Pseudomonadota</taxon>
        <taxon>Alphaproteobacteria</taxon>
        <taxon>Sphingomonadales</taxon>
        <taxon>Sphingomonadaceae</taxon>
        <taxon>Sphingomonas</taxon>
    </lineage>
</organism>
<evidence type="ECO:0000256" key="2">
    <source>
        <dbReference type="ARBA" id="ARBA00004651"/>
    </source>
</evidence>
<dbReference type="CDD" id="cd00082">
    <property type="entry name" value="HisKA"/>
    <property type="match status" value="1"/>
</dbReference>
<dbReference type="InterPro" id="IPR003660">
    <property type="entry name" value="HAMP_dom"/>
</dbReference>
<keyword evidence="5" id="KW-0597">Phosphoprotein</keyword>
<dbReference type="RefSeq" id="WP_188658456.1">
    <property type="nucleotide sequence ID" value="NZ_BMIH01000002.1"/>
</dbReference>
<dbReference type="SMART" id="SM00387">
    <property type="entry name" value="HATPase_c"/>
    <property type="match status" value="1"/>
</dbReference>
<keyword evidence="10" id="KW-0472">Membrane</keyword>
<evidence type="ECO:0000256" key="9">
    <source>
        <dbReference type="ARBA" id="ARBA00022840"/>
    </source>
</evidence>
<evidence type="ECO:0000256" key="6">
    <source>
        <dbReference type="ARBA" id="ARBA00022679"/>
    </source>
</evidence>
<dbReference type="Pfam" id="PF00512">
    <property type="entry name" value="HisKA"/>
    <property type="match status" value="1"/>
</dbReference>
<dbReference type="InterPro" id="IPR003661">
    <property type="entry name" value="HisK_dim/P_dom"/>
</dbReference>
<dbReference type="SMART" id="SM00304">
    <property type="entry name" value="HAMP"/>
    <property type="match status" value="1"/>
</dbReference>
<dbReference type="Gene3D" id="6.10.340.10">
    <property type="match status" value="1"/>
</dbReference>
<keyword evidence="10" id="KW-0812">Transmembrane</keyword>
<evidence type="ECO:0000256" key="3">
    <source>
        <dbReference type="ARBA" id="ARBA00012438"/>
    </source>
</evidence>
<dbReference type="PROSITE" id="PS50109">
    <property type="entry name" value="HIS_KIN"/>
    <property type="match status" value="1"/>
</dbReference>
<feature type="transmembrane region" description="Helical" evidence="10">
    <location>
        <begin position="21"/>
        <end position="43"/>
    </location>
</feature>
<keyword evidence="4" id="KW-1003">Cell membrane</keyword>
<sequence>MIEPFKRVVRRHWPRLRLRTILLLTFTFVAALPGFGALFLRVYENALVRQTEAELVAQGSALAAIAAVEWPGGGALPVRAPPELGSIDLSLTPILPERPDPLPDPSAGSEDAGWSAKLAPVLRQTARTTRASIALLDRGGRILIGPAPGSWAMLPEVRAALAGRPATVLRRNDAYRQHYPLEWLSRASDLRIHHARPVLVGGKVVGVILLARTPRALVTGLMADGGKIAIGIVLIFATLVALSGLLSRGIVRPVEALGAATRAVASGKGGTVDPPPTTAAVEIQALYRDFATMAEAIERRSRYVRDFAHAVSHEFKTPLAGIGGAIELLQDHPDMAAADRARFLSNIAADAVRLHQLTSRLLDLARADMAAADAGAATDLAGALRRVADAHRASGFAIALQIAPNLPPAAIPAVAVEAVVTALVENSRQAGAGSVSLAAAREGARIVLTVADDGPGIPTGDRGRIFEPFFTARRAQGGTGLGLPIARSLLQAHGGAIDLVDTTEGATFRVTLEAVAG</sequence>
<dbReference type="PANTHER" id="PTHR44936:SF10">
    <property type="entry name" value="SENSOR PROTEIN RSTB"/>
    <property type="match status" value="1"/>
</dbReference>
<evidence type="ECO:0000313" key="14">
    <source>
        <dbReference type="Proteomes" id="UP000623067"/>
    </source>
</evidence>
<evidence type="ECO:0000259" key="11">
    <source>
        <dbReference type="PROSITE" id="PS50109"/>
    </source>
</evidence>
<dbReference type="SUPFAM" id="SSF55874">
    <property type="entry name" value="ATPase domain of HSP90 chaperone/DNA topoisomerase II/histidine kinase"/>
    <property type="match status" value="1"/>
</dbReference>
<dbReference type="SMART" id="SM00388">
    <property type="entry name" value="HisKA"/>
    <property type="match status" value="1"/>
</dbReference>
<dbReference type="InterPro" id="IPR050980">
    <property type="entry name" value="2C_sensor_his_kinase"/>
</dbReference>
<name>A0A916WSP9_9SPHN</name>
<evidence type="ECO:0000259" key="12">
    <source>
        <dbReference type="PROSITE" id="PS50885"/>
    </source>
</evidence>
<dbReference type="InterPro" id="IPR003594">
    <property type="entry name" value="HATPase_dom"/>
</dbReference>
<evidence type="ECO:0000256" key="7">
    <source>
        <dbReference type="ARBA" id="ARBA00022741"/>
    </source>
</evidence>
<dbReference type="GO" id="GO:0000155">
    <property type="term" value="F:phosphorelay sensor kinase activity"/>
    <property type="evidence" value="ECO:0007669"/>
    <property type="project" value="InterPro"/>
</dbReference>
<keyword evidence="14" id="KW-1185">Reference proteome</keyword>
<comment type="caution">
    <text evidence="13">The sequence shown here is derived from an EMBL/GenBank/DDBJ whole genome shotgun (WGS) entry which is preliminary data.</text>
</comment>
<proteinExistence type="predicted"/>
<dbReference type="InterPro" id="IPR004358">
    <property type="entry name" value="Sig_transdc_His_kin-like_C"/>
</dbReference>
<dbReference type="Gene3D" id="1.10.287.130">
    <property type="match status" value="1"/>
</dbReference>
<keyword evidence="7" id="KW-0547">Nucleotide-binding</keyword>
<dbReference type="SUPFAM" id="SSF47384">
    <property type="entry name" value="Homodimeric domain of signal transducing histidine kinase"/>
    <property type="match status" value="1"/>
</dbReference>
<dbReference type="PRINTS" id="PR00344">
    <property type="entry name" value="BCTRLSENSOR"/>
</dbReference>
<dbReference type="Proteomes" id="UP000623067">
    <property type="component" value="Unassembled WGS sequence"/>
</dbReference>
<evidence type="ECO:0000256" key="1">
    <source>
        <dbReference type="ARBA" id="ARBA00000085"/>
    </source>
</evidence>
<dbReference type="Pfam" id="PF02518">
    <property type="entry name" value="HATPase_c"/>
    <property type="match status" value="1"/>
</dbReference>
<keyword evidence="9" id="KW-0067">ATP-binding</keyword>
<evidence type="ECO:0000256" key="8">
    <source>
        <dbReference type="ARBA" id="ARBA00022777"/>
    </source>
</evidence>
<evidence type="ECO:0000256" key="5">
    <source>
        <dbReference type="ARBA" id="ARBA00022553"/>
    </source>
</evidence>
<comment type="catalytic activity">
    <reaction evidence="1">
        <text>ATP + protein L-histidine = ADP + protein N-phospho-L-histidine.</text>
        <dbReference type="EC" id="2.7.13.3"/>
    </reaction>
</comment>
<reference evidence="13" key="2">
    <citation type="submission" date="2020-09" db="EMBL/GenBank/DDBJ databases">
        <authorList>
            <person name="Sun Q."/>
            <person name="Zhou Y."/>
        </authorList>
    </citation>
    <scope>NUCLEOTIDE SEQUENCE</scope>
    <source>
        <strain evidence="13">CGMCC 1.15330</strain>
    </source>
</reference>
<dbReference type="PANTHER" id="PTHR44936">
    <property type="entry name" value="SENSOR PROTEIN CREC"/>
    <property type="match status" value="1"/>
</dbReference>
<reference evidence="13" key="1">
    <citation type="journal article" date="2014" name="Int. J. Syst. Evol. Microbiol.">
        <title>Complete genome sequence of Corynebacterium casei LMG S-19264T (=DSM 44701T), isolated from a smear-ripened cheese.</title>
        <authorList>
            <consortium name="US DOE Joint Genome Institute (JGI-PGF)"/>
            <person name="Walter F."/>
            <person name="Albersmeier A."/>
            <person name="Kalinowski J."/>
            <person name="Ruckert C."/>
        </authorList>
    </citation>
    <scope>NUCLEOTIDE SEQUENCE</scope>
    <source>
        <strain evidence="13">CGMCC 1.15330</strain>
    </source>
</reference>
<protein>
    <recommendedName>
        <fullName evidence="3">histidine kinase</fullName>
        <ecNumber evidence="3">2.7.13.3</ecNumber>
    </recommendedName>
</protein>
<dbReference type="CDD" id="cd00075">
    <property type="entry name" value="HATPase"/>
    <property type="match status" value="1"/>
</dbReference>
<comment type="subcellular location">
    <subcellularLocation>
        <location evidence="2">Cell membrane</location>
        <topology evidence="2">Multi-pass membrane protein</topology>
    </subcellularLocation>
</comment>
<evidence type="ECO:0000256" key="10">
    <source>
        <dbReference type="SAM" id="Phobius"/>
    </source>
</evidence>
<keyword evidence="10" id="KW-1133">Transmembrane helix</keyword>
<feature type="domain" description="Histidine kinase" evidence="11">
    <location>
        <begin position="310"/>
        <end position="516"/>
    </location>
</feature>
<keyword evidence="8 13" id="KW-0418">Kinase</keyword>
<evidence type="ECO:0000256" key="4">
    <source>
        <dbReference type="ARBA" id="ARBA00022475"/>
    </source>
</evidence>
<dbReference type="PROSITE" id="PS50885">
    <property type="entry name" value="HAMP"/>
    <property type="match status" value="1"/>
</dbReference>
<keyword evidence="6" id="KW-0808">Transferase</keyword>